<reference evidence="2" key="1">
    <citation type="journal article" date="2020" name="Fungal Divers.">
        <title>Resolving the Mortierellaceae phylogeny through synthesis of multi-gene phylogenetics and phylogenomics.</title>
        <authorList>
            <person name="Vandepol N."/>
            <person name="Liber J."/>
            <person name="Desiro A."/>
            <person name="Na H."/>
            <person name="Kennedy M."/>
            <person name="Barry K."/>
            <person name="Grigoriev I.V."/>
            <person name="Miller A.N."/>
            <person name="O'Donnell K."/>
            <person name="Stajich J.E."/>
            <person name="Bonito G."/>
        </authorList>
    </citation>
    <scope>NUCLEOTIDE SEQUENCE</scope>
    <source>
        <strain evidence="2">NRRL 2769</strain>
    </source>
</reference>
<proteinExistence type="predicted"/>
<dbReference type="AlphaFoldDB" id="A0A9P6MUD9"/>
<evidence type="ECO:0000313" key="3">
    <source>
        <dbReference type="Proteomes" id="UP000703661"/>
    </source>
</evidence>
<evidence type="ECO:0000256" key="1">
    <source>
        <dbReference type="SAM" id="MobiDB-lite"/>
    </source>
</evidence>
<feature type="region of interest" description="Disordered" evidence="1">
    <location>
        <begin position="50"/>
        <end position="90"/>
    </location>
</feature>
<gene>
    <name evidence="2" type="ORF">BGZ80_011282</name>
</gene>
<dbReference type="EMBL" id="JAAAID010000890">
    <property type="protein sequence ID" value="KAG0013116.1"/>
    <property type="molecule type" value="Genomic_DNA"/>
</dbReference>
<sequence>TLASKRKRLYVTSSKVAAYMASRSVEMIKGIGKTEIWNTRCEVTIEWERGQEITPKKKRDRTRNEGAQRHNDGAFMGHVQRHHRALDGDEVRKEADRRVLEHYRGTMKLDAIERLGGAKFTMTSDTG</sequence>
<comment type="caution">
    <text evidence="2">The sequence shown here is derived from an EMBL/GenBank/DDBJ whole genome shotgun (WGS) entry which is preliminary data.</text>
</comment>
<evidence type="ECO:0000313" key="2">
    <source>
        <dbReference type="EMBL" id="KAG0013116.1"/>
    </source>
</evidence>
<name>A0A9P6MUD9_9FUNG</name>
<dbReference type="Proteomes" id="UP000703661">
    <property type="component" value="Unassembled WGS sequence"/>
</dbReference>
<accession>A0A9P6MUD9</accession>
<protein>
    <submittedName>
        <fullName evidence="2">Uncharacterized protein</fullName>
    </submittedName>
</protein>
<feature type="non-terminal residue" evidence="2">
    <location>
        <position position="1"/>
    </location>
</feature>
<feature type="compositionally biased region" description="Basic and acidic residues" evidence="1">
    <location>
        <begin position="62"/>
        <end position="72"/>
    </location>
</feature>
<organism evidence="2 3">
    <name type="scientific">Entomortierella chlamydospora</name>
    <dbReference type="NCBI Taxonomy" id="101097"/>
    <lineage>
        <taxon>Eukaryota</taxon>
        <taxon>Fungi</taxon>
        <taxon>Fungi incertae sedis</taxon>
        <taxon>Mucoromycota</taxon>
        <taxon>Mortierellomycotina</taxon>
        <taxon>Mortierellomycetes</taxon>
        <taxon>Mortierellales</taxon>
        <taxon>Mortierellaceae</taxon>
        <taxon>Entomortierella</taxon>
    </lineage>
</organism>
<keyword evidence="3" id="KW-1185">Reference proteome</keyword>